<evidence type="ECO:0000313" key="2">
    <source>
        <dbReference type="EMBL" id="KAH6603502.1"/>
    </source>
</evidence>
<evidence type="ECO:0000256" key="1">
    <source>
        <dbReference type="SAM" id="MobiDB-lite"/>
    </source>
</evidence>
<feature type="region of interest" description="Disordered" evidence="1">
    <location>
        <begin position="1"/>
        <end position="110"/>
    </location>
</feature>
<sequence length="154" mass="16364">MQSLKTPQASDSDVSPSSAAPPKQFHEEYFPPSDASGSQNSVPLASSASDTSSRRHSSISFATELPKPNGAPLSKTVSASSAGKRRALGVQKRPSDGAKGRAPSPPHSRTVMRQLVERCRGESKGALQDIVLGEVDRVPIYERHRHCCGSPFLG</sequence>
<accession>A0A9P8TT00</accession>
<keyword evidence="3" id="KW-1185">Reference proteome</keyword>
<proteinExistence type="predicted"/>
<comment type="caution">
    <text evidence="2">The sequence shown here is derived from an EMBL/GenBank/DDBJ whole genome shotgun (WGS) entry which is preliminary data.</text>
</comment>
<gene>
    <name evidence="2" type="ORF">Trco_008277</name>
</gene>
<dbReference type="Proteomes" id="UP000827724">
    <property type="component" value="Unassembled WGS sequence"/>
</dbReference>
<reference evidence="2" key="1">
    <citation type="submission" date="2021-08" db="EMBL/GenBank/DDBJ databases">
        <title>Chromosome-Level Trichoderma cornu-damae using Hi-C Data.</title>
        <authorList>
            <person name="Kim C.S."/>
        </authorList>
    </citation>
    <scope>NUCLEOTIDE SEQUENCE</scope>
    <source>
        <strain evidence="2">KA19-0412C</strain>
    </source>
</reference>
<feature type="compositionally biased region" description="Low complexity" evidence="1">
    <location>
        <begin position="9"/>
        <end position="22"/>
    </location>
</feature>
<protein>
    <submittedName>
        <fullName evidence="2">Uncharacterized protein</fullName>
    </submittedName>
</protein>
<name>A0A9P8TT00_9HYPO</name>
<organism evidence="2 3">
    <name type="scientific">Trichoderma cornu-damae</name>
    <dbReference type="NCBI Taxonomy" id="654480"/>
    <lineage>
        <taxon>Eukaryota</taxon>
        <taxon>Fungi</taxon>
        <taxon>Dikarya</taxon>
        <taxon>Ascomycota</taxon>
        <taxon>Pezizomycotina</taxon>
        <taxon>Sordariomycetes</taxon>
        <taxon>Hypocreomycetidae</taxon>
        <taxon>Hypocreales</taxon>
        <taxon>Hypocreaceae</taxon>
        <taxon>Trichoderma</taxon>
    </lineage>
</organism>
<dbReference type="EMBL" id="JAIWOZ010000007">
    <property type="protein sequence ID" value="KAH6603502.1"/>
    <property type="molecule type" value="Genomic_DNA"/>
</dbReference>
<evidence type="ECO:0000313" key="3">
    <source>
        <dbReference type="Proteomes" id="UP000827724"/>
    </source>
</evidence>
<dbReference type="AlphaFoldDB" id="A0A9P8TT00"/>
<feature type="compositionally biased region" description="Low complexity" evidence="1">
    <location>
        <begin position="41"/>
        <end position="51"/>
    </location>
</feature>
<dbReference type="OrthoDB" id="4897577at2759"/>